<sequence>MSTELITKAESEEIRKQNSPIVAEANKLVINTAEGENKAFEALKVIKERLEFVENKRTVITKPLNKSLREVNTLFKELSGPLKTADDIIRKKILLFHEEQRVIAEKEEAKRHRIQEAHRKKGHKIHAPAVVEPERGNSTTQKRWVFEVKDIKLVPEEYLVVDTSVVNNAIANGTREIKGLRIFQRESITVR</sequence>
<protein>
    <submittedName>
        <fullName evidence="1">Uncharacterized protein</fullName>
    </submittedName>
</protein>
<dbReference type="AlphaFoldDB" id="A0A0F9IGT1"/>
<dbReference type="EMBL" id="LAZR01012463">
    <property type="protein sequence ID" value="KKM26707.1"/>
    <property type="molecule type" value="Genomic_DNA"/>
</dbReference>
<reference evidence="1" key="1">
    <citation type="journal article" date="2015" name="Nature">
        <title>Complex archaea that bridge the gap between prokaryotes and eukaryotes.</title>
        <authorList>
            <person name="Spang A."/>
            <person name="Saw J.H."/>
            <person name="Jorgensen S.L."/>
            <person name="Zaremba-Niedzwiedzka K."/>
            <person name="Martijn J."/>
            <person name="Lind A.E."/>
            <person name="van Eijk R."/>
            <person name="Schleper C."/>
            <person name="Guy L."/>
            <person name="Ettema T.J."/>
        </authorList>
    </citation>
    <scope>NUCLEOTIDE SEQUENCE</scope>
</reference>
<organism evidence="1">
    <name type="scientific">marine sediment metagenome</name>
    <dbReference type="NCBI Taxonomy" id="412755"/>
    <lineage>
        <taxon>unclassified sequences</taxon>
        <taxon>metagenomes</taxon>
        <taxon>ecological metagenomes</taxon>
    </lineage>
</organism>
<name>A0A0F9IGT1_9ZZZZ</name>
<comment type="caution">
    <text evidence="1">The sequence shown here is derived from an EMBL/GenBank/DDBJ whole genome shotgun (WGS) entry which is preliminary data.</text>
</comment>
<evidence type="ECO:0000313" key="1">
    <source>
        <dbReference type="EMBL" id="KKM26707.1"/>
    </source>
</evidence>
<proteinExistence type="predicted"/>
<accession>A0A0F9IGT1</accession>
<gene>
    <name evidence="1" type="ORF">LCGC14_1581980</name>
</gene>